<feature type="domain" description="PNPLA" evidence="7">
    <location>
        <begin position="505"/>
        <end position="762"/>
    </location>
</feature>
<dbReference type="SUPFAM" id="SSF52151">
    <property type="entry name" value="FabD/lysophospholipase-like"/>
    <property type="match status" value="1"/>
</dbReference>
<evidence type="ECO:0000313" key="9">
    <source>
        <dbReference type="Proteomes" id="UP001642482"/>
    </source>
</evidence>
<keyword evidence="4 5" id="KW-0443">Lipid metabolism</keyword>
<reference evidence="8 9" key="1">
    <citation type="submission" date="2024-01" db="EMBL/GenBank/DDBJ databases">
        <authorList>
            <person name="Allen C."/>
            <person name="Tagirdzhanova G."/>
        </authorList>
    </citation>
    <scope>NUCLEOTIDE SEQUENCE [LARGE SCALE GENOMIC DNA]</scope>
</reference>
<feature type="region of interest" description="Disordered" evidence="6">
    <location>
        <begin position="995"/>
        <end position="1020"/>
    </location>
</feature>
<accession>A0ABP0D4G7</accession>
<comment type="caution">
    <text evidence="5">Lacks conserved residue(s) required for the propagation of feature annotation.</text>
</comment>
<feature type="short sequence motif" description="GXSXG" evidence="5">
    <location>
        <begin position="543"/>
        <end position="547"/>
    </location>
</feature>
<feature type="short sequence motif" description="GXGXXG" evidence="5">
    <location>
        <begin position="509"/>
        <end position="514"/>
    </location>
</feature>
<comment type="caution">
    <text evidence="8">The sequence shown here is derived from an EMBL/GenBank/DDBJ whole genome shotgun (WGS) entry which is preliminary data.</text>
</comment>
<keyword evidence="1" id="KW-0479">Metal-binding</keyword>
<evidence type="ECO:0000313" key="8">
    <source>
        <dbReference type="EMBL" id="CAK7238176.1"/>
    </source>
</evidence>
<organism evidence="8 9">
    <name type="scientific">Sporothrix eucalyptigena</name>
    <dbReference type="NCBI Taxonomy" id="1812306"/>
    <lineage>
        <taxon>Eukaryota</taxon>
        <taxon>Fungi</taxon>
        <taxon>Dikarya</taxon>
        <taxon>Ascomycota</taxon>
        <taxon>Pezizomycotina</taxon>
        <taxon>Sordariomycetes</taxon>
        <taxon>Sordariomycetidae</taxon>
        <taxon>Ophiostomatales</taxon>
        <taxon>Ophiostomataceae</taxon>
        <taxon>Sporothrix</taxon>
    </lineage>
</organism>
<evidence type="ECO:0000256" key="6">
    <source>
        <dbReference type="SAM" id="MobiDB-lite"/>
    </source>
</evidence>
<proteinExistence type="predicted"/>
<keyword evidence="5" id="KW-0378">Hydrolase</keyword>
<evidence type="ECO:0000256" key="2">
    <source>
        <dbReference type="ARBA" id="ARBA00022771"/>
    </source>
</evidence>
<dbReference type="InterPro" id="IPR016035">
    <property type="entry name" value="Acyl_Trfase/lysoPLipase"/>
</dbReference>
<sequence>MKHCHHSQWLGYFARGNHAELFTSNRLQRLVESIPDPDSQRPSLVVLIGSASKSAALRETFGVKRTWPGAAKRARGEIHLHVDPSSVFGQPLLVADGDLPTQPMQKAPASKCHEITVRTIHRPPGFVVDDLVSGLYGRLLFPFADVFCFFCDDLGGLQCVARLLASWLDGQRSTALPAAAAGCAPPGVVLVTEAMPVGKKGEASTRSAFLRYVRSETATNVLDYVAAVDVVALLPKGAVSSGARYRLLKERLLDGTDCARKRRQEAGLSFSATHLAALVDCGLDAFASLAAEPFCFIKASRAHRPVASDLAVHLRTLVERTQSVSELASFVTPVLASSFLLDSYPPGAHLFPPGAVFDQLYKGPLVEAVPSRVLTFTGSTDVMLRAGFVRQVRCSLQVCFTTMAGCARGSAKPAADVHRDTLARFQHRWCSVHSSETCLSCLRRRPQVELPCGHAVCENCVAVYGQPCVGDRWLVRLPACLLCGAALPDSATFRLHPPTAGVGVLCIDGGGIRGVVPLQLLKRIEDRVGLPIPFQRFVKVAFGVSSGGLIAADMFINGHTVDETLERFVTLARRVFQPRGAGRLSRLPPLVTLLLSHLIDGLSPLLLLVRTAQLLASYFSDGLYRPEGIEAALREAFGAERNILDVSHATASGTRLGLPVATVQDKPSCRVFTNYNGVGDRSHGPGMLAFRLTSAQHGANLQANAQGDQVIKPVANLGRVPLWEIARAASAAPGFFPPKHIHGVGTFQDAGPLENDPLVSALSEVAALFPLVDEPDFVVSLGTGEPKPSPHPASAASRSVWRNGAFPRLCRLFWEKMRDKKVRQAFQAHPRYHRLDVQFEGDEPRLDDAARMAEAMSVAQNDVSCSGAIDDVARSIVASLFYFELDAIPRREGGRHRCSGHIRCAIQPSEPAFAVLVRRLAQSAAQFWVDGSVVAELDEASLGGSGGFQRPIEFDACERFAITLKQDPAGPCHISGSPFSVRKLLHQQGLLAVFGRPDHSKRQRQGPGCPDPERKRRRTR</sequence>
<name>A0ABP0D4G7_9PEZI</name>
<evidence type="ECO:0000256" key="4">
    <source>
        <dbReference type="ARBA" id="ARBA00023098"/>
    </source>
</evidence>
<evidence type="ECO:0000259" key="7">
    <source>
        <dbReference type="PROSITE" id="PS51635"/>
    </source>
</evidence>
<keyword evidence="9" id="KW-1185">Reference proteome</keyword>
<protein>
    <recommendedName>
        <fullName evidence="7">PNPLA domain-containing protein</fullName>
    </recommendedName>
</protein>
<dbReference type="InterPro" id="IPR017907">
    <property type="entry name" value="Znf_RING_CS"/>
</dbReference>
<evidence type="ECO:0000256" key="5">
    <source>
        <dbReference type="PROSITE-ProRule" id="PRU01161"/>
    </source>
</evidence>
<feature type="active site" description="Nucleophile" evidence="5">
    <location>
        <position position="545"/>
    </location>
</feature>
<keyword evidence="3" id="KW-0862">Zinc</keyword>
<dbReference type="EMBL" id="CAWUHD010000213">
    <property type="protein sequence ID" value="CAK7238176.1"/>
    <property type="molecule type" value="Genomic_DNA"/>
</dbReference>
<evidence type="ECO:0000256" key="1">
    <source>
        <dbReference type="ARBA" id="ARBA00022723"/>
    </source>
</evidence>
<dbReference type="Proteomes" id="UP001642482">
    <property type="component" value="Unassembled WGS sequence"/>
</dbReference>
<keyword evidence="2" id="KW-0863">Zinc-finger</keyword>
<gene>
    <name evidence="8" type="ORF">SEUCBS140593_010402</name>
</gene>
<dbReference type="Pfam" id="PF01734">
    <property type="entry name" value="Patatin"/>
    <property type="match status" value="1"/>
</dbReference>
<feature type="active site" description="Proton acceptor" evidence="5">
    <location>
        <position position="749"/>
    </location>
</feature>
<dbReference type="CDD" id="cd07199">
    <property type="entry name" value="Pat17_PNPLA8_PNPLA9_like"/>
    <property type="match status" value="1"/>
</dbReference>
<dbReference type="InterPro" id="IPR002641">
    <property type="entry name" value="PNPLA_dom"/>
</dbReference>
<dbReference type="PANTHER" id="PTHR24185:SF8">
    <property type="entry name" value="PNPLA DOMAIN-CONTAINING PROTEIN"/>
    <property type="match status" value="1"/>
</dbReference>
<dbReference type="PROSITE" id="PS00518">
    <property type="entry name" value="ZF_RING_1"/>
    <property type="match status" value="1"/>
</dbReference>
<keyword evidence="5" id="KW-0442">Lipid degradation</keyword>
<evidence type="ECO:0000256" key="3">
    <source>
        <dbReference type="ARBA" id="ARBA00022833"/>
    </source>
</evidence>
<dbReference type="Gene3D" id="3.40.1090.10">
    <property type="entry name" value="Cytosolic phospholipase A2 catalytic domain"/>
    <property type="match status" value="1"/>
</dbReference>
<dbReference type="PANTHER" id="PTHR24185">
    <property type="entry name" value="CALCIUM-INDEPENDENT PHOSPHOLIPASE A2-GAMMA"/>
    <property type="match status" value="1"/>
</dbReference>
<dbReference type="PROSITE" id="PS51635">
    <property type="entry name" value="PNPLA"/>
    <property type="match status" value="1"/>
</dbReference>